<sequence length="175" mass="20219">MMEKLKYVFVDEVGVGIVGTVWKAVDRYFGEVVAIKKLIWQKFHSWEECLSFREIRRFIFSLNFNSMDLEGKERAAKIIFSIIIICSNTPPTPYDDHQEIDRTMSESSSSATMFHPASKDAIQRMEKVRFDTLILMISACIYVLRGILNLCRLCNCHVGICIMESILTMSIRDTM</sequence>
<dbReference type="Proteomes" id="UP001168877">
    <property type="component" value="Unassembled WGS sequence"/>
</dbReference>
<gene>
    <name evidence="1" type="ORF">LWI29_035889</name>
</gene>
<dbReference type="SUPFAM" id="SSF56112">
    <property type="entry name" value="Protein kinase-like (PK-like)"/>
    <property type="match status" value="1"/>
</dbReference>
<name>A0AA39SYN2_ACESA</name>
<dbReference type="Gene3D" id="3.30.200.20">
    <property type="entry name" value="Phosphorylase Kinase, domain 1"/>
    <property type="match status" value="1"/>
</dbReference>
<evidence type="ECO:0000313" key="2">
    <source>
        <dbReference type="Proteomes" id="UP001168877"/>
    </source>
</evidence>
<dbReference type="InterPro" id="IPR011009">
    <property type="entry name" value="Kinase-like_dom_sf"/>
</dbReference>
<reference evidence="1" key="2">
    <citation type="submission" date="2023-06" db="EMBL/GenBank/DDBJ databases">
        <authorList>
            <person name="Swenson N.G."/>
            <person name="Wegrzyn J.L."/>
            <person name="Mcevoy S.L."/>
        </authorList>
    </citation>
    <scope>NUCLEOTIDE SEQUENCE</scope>
    <source>
        <strain evidence="1">NS2018</strain>
        <tissue evidence="1">Leaf</tissue>
    </source>
</reference>
<organism evidence="1 2">
    <name type="scientific">Acer saccharum</name>
    <name type="common">Sugar maple</name>
    <dbReference type="NCBI Taxonomy" id="4024"/>
    <lineage>
        <taxon>Eukaryota</taxon>
        <taxon>Viridiplantae</taxon>
        <taxon>Streptophyta</taxon>
        <taxon>Embryophyta</taxon>
        <taxon>Tracheophyta</taxon>
        <taxon>Spermatophyta</taxon>
        <taxon>Magnoliopsida</taxon>
        <taxon>eudicotyledons</taxon>
        <taxon>Gunneridae</taxon>
        <taxon>Pentapetalae</taxon>
        <taxon>rosids</taxon>
        <taxon>malvids</taxon>
        <taxon>Sapindales</taxon>
        <taxon>Sapindaceae</taxon>
        <taxon>Hippocastanoideae</taxon>
        <taxon>Acereae</taxon>
        <taxon>Acer</taxon>
    </lineage>
</organism>
<comment type="caution">
    <text evidence="1">The sequence shown here is derived from an EMBL/GenBank/DDBJ whole genome shotgun (WGS) entry which is preliminary data.</text>
</comment>
<protein>
    <submittedName>
        <fullName evidence="1">Uncharacterized protein</fullName>
    </submittedName>
</protein>
<keyword evidence="2" id="KW-1185">Reference proteome</keyword>
<reference evidence="1" key="1">
    <citation type="journal article" date="2022" name="Plant J.">
        <title>Strategies of tolerance reflected in two North American maple genomes.</title>
        <authorList>
            <person name="McEvoy S.L."/>
            <person name="Sezen U.U."/>
            <person name="Trouern-Trend A."/>
            <person name="McMahon S.M."/>
            <person name="Schaberg P.G."/>
            <person name="Yang J."/>
            <person name="Wegrzyn J.L."/>
            <person name="Swenson N.G."/>
        </authorList>
    </citation>
    <scope>NUCLEOTIDE SEQUENCE</scope>
    <source>
        <strain evidence="1">NS2018</strain>
    </source>
</reference>
<dbReference type="EMBL" id="JAUESC010000004">
    <property type="protein sequence ID" value="KAK0598563.1"/>
    <property type="molecule type" value="Genomic_DNA"/>
</dbReference>
<dbReference type="AlphaFoldDB" id="A0AA39SYN2"/>
<proteinExistence type="predicted"/>
<accession>A0AA39SYN2</accession>
<evidence type="ECO:0000313" key="1">
    <source>
        <dbReference type="EMBL" id="KAK0598563.1"/>
    </source>
</evidence>